<dbReference type="PATRIC" id="fig|1195236.3.peg.1498"/>
<dbReference type="STRING" id="1195236.CTER_1194"/>
<evidence type="ECO:0000256" key="6">
    <source>
        <dbReference type="SAM" id="SignalP"/>
    </source>
</evidence>
<evidence type="ECO:0000313" key="7">
    <source>
        <dbReference type="EMBL" id="EMS72955.1"/>
    </source>
</evidence>
<keyword evidence="4" id="KW-0564">Palmitate</keyword>
<dbReference type="InterPro" id="IPR050490">
    <property type="entry name" value="Bact_solute-bd_prot1"/>
</dbReference>
<dbReference type="EMBL" id="AORV01000025">
    <property type="protein sequence ID" value="EMS72955.1"/>
    <property type="molecule type" value="Genomic_DNA"/>
</dbReference>
<dbReference type="Proteomes" id="UP000014155">
    <property type="component" value="Unassembled WGS sequence"/>
</dbReference>
<gene>
    <name evidence="7" type="ORF">CTER_1194</name>
</gene>
<dbReference type="PANTHER" id="PTHR43649:SF33">
    <property type="entry name" value="POLYGALACTURONAN_RHAMNOGALACTURONAN-BINDING PROTEIN YTCQ"/>
    <property type="match status" value="1"/>
</dbReference>
<keyword evidence="3" id="KW-0472">Membrane</keyword>
<keyword evidence="7" id="KW-0762">Sugar transport</keyword>
<dbReference type="RefSeq" id="WP_004624705.1">
    <property type="nucleotide sequence ID" value="NZ_AORV01000025.1"/>
</dbReference>
<keyword evidence="1" id="KW-1003">Cell membrane</keyword>
<evidence type="ECO:0000256" key="3">
    <source>
        <dbReference type="ARBA" id="ARBA00023136"/>
    </source>
</evidence>
<dbReference type="InterPro" id="IPR006059">
    <property type="entry name" value="SBP"/>
</dbReference>
<comment type="caution">
    <text evidence="7">The sequence shown here is derived from an EMBL/GenBank/DDBJ whole genome shotgun (WGS) entry which is preliminary data.</text>
</comment>
<reference evidence="7 8" key="1">
    <citation type="journal article" date="2013" name="Genome Announc.">
        <title>Draft Genome Sequence of the Cellulolytic, Mesophilic, Anaerobic Bacterium Clostridium termitidis Strain CT1112 (DSM 5398).</title>
        <authorList>
            <person name="Lal S."/>
            <person name="Ramachandran U."/>
            <person name="Zhang X."/>
            <person name="Munir R."/>
            <person name="Sparling R."/>
            <person name="Levin D.B."/>
        </authorList>
    </citation>
    <scope>NUCLEOTIDE SEQUENCE [LARGE SCALE GENOMIC DNA]</scope>
    <source>
        <strain evidence="7 8">CT1112</strain>
    </source>
</reference>
<evidence type="ECO:0000256" key="4">
    <source>
        <dbReference type="ARBA" id="ARBA00023139"/>
    </source>
</evidence>
<protein>
    <submittedName>
        <fullName evidence="7">ABC-type sugar transport system, periplasmic component</fullName>
    </submittedName>
</protein>
<evidence type="ECO:0000256" key="2">
    <source>
        <dbReference type="ARBA" id="ARBA00022729"/>
    </source>
</evidence>
<dbReference type="PROSITE" id="PS51257">
    <property type="entry name" value="PROKAR_LIPOPROTEIN"/>
    <property type="match status" value="1"/>
</dbReference>
<dbReference type="PANTHER" id="PTHR43649">
    <property type="entry name" value="ARABINOSE-BINDING PROTEIN-RELATED"/>
    <property type="match status" value="1"/>
</dbReference>
<keyword evidence="2 6" id="KW-0732">Signal</keyword>
<feature type="signal peptide" evidence="6">
    <location>
        <begin position="1"/>
        <end position="24"/>
    </location>
</feature>
<name>S0FL71_RUMCE</name>
<dbReference type="eggNOG" id="COG1653">
    <property type="taxonomic scope" value="Bacteria"/>
</dbReference>
<keyword evidence="8" id="KW-1185">Reference proteome</keyword>
<evidence type="ECO:0000256" key="1">
    <source>
        <dbReference type="ARBA" id="ARBA00022475"/>
    </source>
</evidence>
<dbReference type="Gene3D" id="3.40.190.10">
    <property type="entry name" value="Periplasmic binding protein-like II"/>
    <property type="match status" value="1"/>
</dbReference>
<organism evidence="7 8">
    <name type="scientific">Ruminiclostridium cellobioparum subsp. termitidis CT1112</name>
    <dbReference type="NCBI Taxonomy" id="1195236"/>
    <lineage>
        <taxon>Bacteria</taxon>
        <taxon>Bacillati</taxon>
        <taxon>Bacillota</taxon>
        <taxon>Clostridia</taxon>
        <taxon>Eubacteriales</taxon>
        <taxon>Oscillospiraceae</taxon>
        <taxon>Ruminiclostridium</taxon>
    </lineage>
</organism>
<keyword evidence="5" id="KW-0449">Lipoprotein</keyword>
<dbReference type="CDD" id="cd13585">
    <property type="entry name" value="PBP2_TMBP_like"/>
    <property type="match status" value="1"/>
</dbReference>
<evidence type="ECO:0000313" key="8">
    <source>
        <dbReference type="Proteomes" id="UP000014155"/>
    </source>
</evidence>
<feature type="chain" id="PRO_5038485194" evidence="6">
    <location>
        <begin position="25"/>
        <end position="457"/>
    </location>
</feature>
<sequence length="457" mass="50188">MKIKKSIKLLSGLLAVILVAGTLAGCGGKNAAEQSTAGVSSGTAAQSTGAEANAAQSGGEEKTLVAVMWGEQARWDAQKKVNDAFTQKYPNLKIDLQTLPNDTYWTKLQTMIAGGTPPDIAFMQEMLTPTYQAKGIMADLTDYMGKDTSFKKDCMPEGMYGPFTVDGKLYAMPTMTFVNVLFYNKDIFDKAGISYPDENYTWDTLRETAKQLTKDTNGDGKIDQYGFSFGAWPNFIFPYIWANGGEFIKDDRKTSVLNSAENVQTFQYLHDLIWKDKVTPSAAANKSNAFDFANGNIAMFDLGSWNVAVYDDKKINYGITLTPKAPNGGRVVNTFPNGWFIVNQSENKEDAWKYLAFNVSEEGQKVAAEGKVGMPANTQIAKSDAYLKSSTTPGVDLGVTLKSAEISRGAYTTSNWSEIESKIWPEFDLIWTKENADVKAVLDSVQTKLQAKVNEAK</sequence>
<dbReference type="Pfam" id="PF01547">
    <property type="entry name" value="SBP_bac_1"/>
    <property type="match status" value="1"/>
</dbReference>
<proteinExistence type="predicted"/>
<evidence type="ECO:0000256" key="5">
    <source>
        <dbReference type="ARBA" id="ARBA00023288"/>
    </source>
</evidence>
<keyword evidence="7" id="KW-0813">Transport</keyword>
<dbReference type="SUPFAM" id="SSF53850">
    <property type="entry name" value="Periplasmic binding protein-like II"/>
    <property type="match status" value="1"/>
</dbReference>
<dbReference type="AlphaFoldDB" id="S0FL71"/>
<accession>S0FL71</accession>